<organism evidence="5 6">
    <name type="scientific">Macrophomina phaseolina</name>
    <dbReference type="NCBI Taxonomy" id="35725"/>
    <lineage>
        <taxon>Eukaryota</taxon>
        <taxon>Fungi</taxon>
        <taxon>Dikarya</taxon>
        <taxon>Ascomycota</taxon>
        <taxon>Pezizomycotina</taxon>
        <taxon>Dothideomycetes</taxon>
        <taxon>Dothideomycetes incertae sedis</taxon>
        <taxon>Botryosphaeriales</taxon>
        <taxon>Botryosphaeriaceae</taxon>
        <taxon>Macrophomina</taxon>
    </lineage>
</organism>
<dbReference type="SUPFAM" id="SSF53474">
    <property type="entry name" value="alpha/beta-Hydrolases"/>
    <property type="match status" value="1"/>
</dbReference>
<comment type="similarity">
    <text evidence="1 3">Belongs to the type-B carboxylesterase/lipase family.</text>
</comment>
<evidence type="ECO:0000313" key="5">
    <source>
        <dbReference type="EMBL" id="KAH7047627.1"/>
    </source>
</evidence>
<dbReference type="EC" id="3.1.1.-" evidence="3"/>
<dbReference type="Gene3D" id="3.40.50.1820">
    <property type="entry name" value="alpha/beta hydrolase"/>
    <property type="match status" value="1"/>
</dbReference>
<dbReference type="InterPro" id="IPR019826">
    <property type="entry name" value="Carboxylesterase_B_AS"/>
</dbReference>
<dbReference type="Pfam" id="PF00135">
    <property type="entry name" value="COesterase"/>
    <property type="match status" value="1"/>
</dbReference>
<evidence type="ECO:0000256" key="2">
    <source>
        <dbReference type="ARBA" id="ARBA00022801"/>
    </source>
</evidence>
<accession>A0ABQ8G889</accession>
<sequence length="604" mass="64325">MPHRPSLPVPMDLLKPLLIAVAAAAAIATASPPTAVDTKHNITYHGLTENAVDKFLNIPYAQDTSGARRFAPPLPYVFPPNVTHYDASAAGPVCPQPAAPDFAYMSEAAEQSEDCLRLKIARPAGTEAGSGLPVMVYIYGGGLFTGHINERTNEPDALIAESVANGLPVVYVAMNYRLNIFGFALSEALGNNSLNVGLKDQRLALEWVQENIEYFGGDPQRVTIFGQSSGGLSVGLQVLAYGGTRPVPFQAAIMQSTALEPTSTSNLTLSAFNSVAALTNCTSPSNPDPQSATTLSCLRALPFTDLLAATIADHDSKSTTTDGDIWLPTTDHDFLPAASSTLTLTGAFPRIPLLIGWTEDDATLFTPRTITAPTDTAAFLSARWPALSTTTISALLSLYPSSDFAPRANLSAEFYRAAQIFRDILLVCPSFLLGGAMAQKYTPNSINASATAHNDPPPVYYYTQNQTVLTPYLAANGLPGLGVVHTSDLAYVFANFTPYVAGTGGVIAPTEADEALRRRQARSWAAFASVGTPSMEGRGETLEGWEPAYAQGGEVMMDARVYVVGGETPGMSGLEGEGEVLGRQRLEERCGFLNVEEVIRELQY</sequence>
<protein>
    <recommendedName>
        <fullName evidence="3">Carboxylic ester hydrolase</fullName>
        <ecNumber evidence="3">3.1.1.-</ecNumber>
    </recommendedName>
</protein>
<keyword evidence="6" id="KW-1185">Reference proteome</keyword>
<dbReference type="PANTHER" id="PTHR11559">
    <property type="entry name" value="CARBOXYLESTERASE"/>
    <property type="match status" value="1"/>
</dbReference>
<dbReference type="InterPro" id="IPR029058">
    <property type="entry name" value="AB_hydrolase_fold"/>
</dbReference>
<reference evidence="5 6" key="1">
    <citation type="journal article" date="2021" name="Nat. Commun.">
        <title>Genetic determinants of endophytism in the Arabidopsis root mycobiome.</title>
        <authorList>
            <person name="Mesny F."/>
            <person name="Miyauchi S."/>
            <person name="Thiergart T."/>
            <person name="Pickel B."/>
            <person name="Atanasova L."/>
            <person name="Karlsson M."/>
            <person name="Huettel B."/>
            <person name="Barry K.W."/>
            <person name="Haridas S."/>
            <person name="Chen C."/>
            <person name="Bauer D."/>
            <person name="Andreopoulos W."/>
            <person name="Pangilinan J."/>
            <person name="LaButti K."/>
            <person name="Riley R."/>
            <person name="Lipzen A."/>
            <person name="Clum A."/>
            <person name="Drula E."/>
            <person name="Henrissat B."/>
            <person name="Kohler A."/>
            <person name="Grigoriev I.V."/>
            <person name="Martin F.M."/>
            <person name="Hacquard S."/>
        </authorList>
    </citation>
    <scope>NUCLEOTIDE SEQUENCE [LARGE SCALE GENOMIC DNA]</scope>
    <source>
        <strain evidence="5 6">MPI-SDFR-AT-0080</strain>
    </source>
</reference>
<name>A0ABQ8G889_9PEZI</name>
<dbReference type="PROSITE" id="PS00122">
    <property type="entry name" value="CARBOXYLESTERASE_B_1"/>
    <property type="match status" value="1"/>
</dbReference>
<comment type="caution">
    <text evidence="5">The sequence shown here is derived from an EMBL/GenBank/DDBJ whole genome shotgun (WGS) entry which is preliminary data.</text>
</comment>
<dbReference type="InterPro" id="IPR050309">
    <property type="entry name" value="Type-B_Carboxylest/Lipase"/>
</dbReference>
<evidence type="ECO:0000256" key="3">
    <source>
        <dbReference type="RuleBase" id="RU361235"/>
    </source>
</evidence>
<dbReference type="EMBL" id="JAGTJR010000016">
    <property type="protein sequence ID" value="KAH7047627.1"/>
    <property type="molecule type" value="Genomic_DNA"/>
</dbReference>
<dbReference type="Proteomes" id="UP000774617">
    <property type="component" value="Unassembled WGS sequence"/>
</dbReference>
<evidence type="ECO:0000256" key="1">
    <source>
        <dbReference type="ARBA" id="ARBA00005964"/>
    </source>
</evidence>
<keyword evidence="2 3" id="KW-0378">Hydrolase</keyword>
<feature type="chain" id="PRO_5045005029" description="Carboxylic ester hydrolase" evidence="3">
    <location>
        <begin position="31"/>
        <end position="604"/>
    </location>
</feature>
<feature type="domain" description="Carboxylesterase type B" evidence="4">
    <location>
        <begin position="49"/>
        <end position="553"/>
    </location>
</feature>
<dbReference type="InterPro" id="IPR002018">
    <property type="entry name" value="CarbesteraseB"/>
</dbReference>
<evidence type="ECO:0000259" key="4">
    <source>
        <dbReference type="Pfam" id="PF00135"/>
    </source>
</evidence>
<evidence type="ECO:0000313" key="6">
    <source>
        <dbReference type="Proteomes" id="UP000774617"/>
    </source>
</evidence>
<gene>
    <name evidence="5" type="ORF">B0J12DRAFT_756313</name>
</gene>
<keyword evidence="3" id="KW-0732">Signal</keyword>
<proteinExistence type="inferred from homology"/>
<feature type="signal peptide" evidence="3">
    <location>
        <begin position="1"/>
        <end position="30"/>
    </location>
</feature>